<name>A0A8S9SAD9_BRACR</name>
<keyword evidence="7" id="KW-0812">Transmembrane</keyword>
<accession>A0A8S9SAD9</accession>
<evidence type="ECO:0000256" key="11">
    <source>
        <dbReference type="ARBA" id="ARBA00023136"/>
    </source>
</evidence>
<protein>
    <recommendedName>
        <fullName evidence="5">ditrans,polycis-polyprenyl diphosphate synthase [(2E,6E)-farnesyldiphosphate specific]</fullName>
        <ecNumber evidence="5">2.5.1.87</ecNumber>
    </recommendedName>
</protein>
<dbReference type="GO" id="GO:0005789">
    <property type="term" value="C:endoplasmic reticulum membrane"/>
    <property type="evidence" value="ECO:0007669"/>
    <property type="project" value="UniProtKB-SubCell"/>
</dbReference>
<dbReference type="Gene3D" id="3.40.1180.10">
    <property type="entry name" value="Decaprenyl diphosphate synthase-like"/>
    <property type="match status" value="1"/>
</dbReference>
<proteinExistence type="inferred from homology"/>
<sequence>VEYSWIPSACERCGALGHKEKRCLLPPKPLGSAAVIKENYDTNEEIPTVDIVLLLQNTPSTHVNHLEPNSQSPSVHRVHETPKNSSVTAHPEDATSDPITHSHEVHSTSCSKLGTTLPMLAATTAAPSQSQIMEEIPSQVNILEVSHASENEQPIGRHSPITQNHHHFHMEPESPLAYGKETGVNVVGETSSYNLTRGGRPIKPTQKFQDMEWTNVSGKAEEFVEPMKQMIGSECLVDETTGLTAATTGNSGQTVAVGAANSLPPSSAVVRLDQMSGPVYTVPVPDMILDYMDFNDPMLALSSSIGQIGDFGLDLVWRFIHIVVTLCLIVSGIFELVESYAISLGLIQKYSSIDIEKLKCLAVVVDIEAARDVSKVIELLRWLTTIGVKQVGVFDSQGLLKKSKDMILEMVPRSVLLQETGENNISPDSIALEFISSFDNKEAVVKAANILLQKYLKSIHPENGEGENVFTESHLNEALRVVGECVHVPDLLLVYGPVRSHLGFPAWRLRYTEIVHMGSLKYMRYGSLLKAIHKFTGVRQNYGKSFIIIIYMQHKFNSHYYRGFDGGYRAGLPIEIFE</sequence>
<feature type="region of interest" description="Disordered" evidence="13">
    <location>
        <begin position="62"/>
        <end position="103"/>
    </location>
</feature>
<evidence type="ECO:0000256" key="3">
    <source>
        <dbReference type="ARBA" id="ARBA00004922"/>
    </source>
</evidence>
<evidence type="ECO:0000256" key="13">
    <source>
        <dbReference type="SAM" id="MobiDB-lite"/>
    </source>
</evidence>
<keyword evidence="8" id="KW-0256">Endoplasmic reticulum</keyword>
<keyword evidence="11" id="KW-0472">Membrane</keyword>
<dbReference type="PANTHER" id="PTHR21528">
    <property type="entry name" value="DEHYDRODOLICHYL DIPHOSPHATE SYNTHASE COMPLEX SUBUNIT NUS1"/>
    <property type="match status" value="1"/>
</dbReference>
<comment type="caution">
    <text evidence="14">The sequence shown here is derived from an EMBL/GenBank/DDBJ whole genome shotgun (WGS) entry which is preliminary data.</text>
</comment>
<evidence type="ECO:0000256" key="4">
    <source>
        <dbReference type="ARBA" id="ARBA00005432"/>
    </source>
</evidence>
<dbReference type="PANTHER" id="PTHR21528:SF0">
    <property type="entry name" value="DEHYDRODOLICHYL DIPHOSPHATE SYNTHASE COMPLEX SUBUNIT NUS1"/>
    <property type="match status" value="1"/>
</dbReference>
<dbReference type="InterPro" id="IPR036424">
    <property type="entry name" value="UPP_synth-like_sf"/>
</dbReference>
<evidence type="ECO:0000256" key="9">
    <source>
        <dbReference type="ARBA" id="ARBA00022842"/>
    </source>
</evidence>
<dbReference type="Proteomes" id="UP000712600">
    <property type="component" value="Unassembled WGS sequence"/>
</dbReference>
<keyword evidence="6" id="KW-0808">Transferase</keyword>
<feature type="non-terminal residue" evidence="14">
    <location>
        <position position="1"/>
    </location>
</feature>
<comment type="subcellular location">
    <subcellularLocation>
        <location evidence="2">Endoplasmic reticulum membrane</location>
    </subcellularLocation>
</comment>
<evidence type="ECO:0000256" key="1">
    <source>
        <dbReference type="ARBA" id="ARBA00001946"/>
    </source>
</evidence>
<dbReference type="GO" id="GO:0045547">
    <property type="term" value="F:ditrans,polycis-polyprenyl diphosphate synthase [(2E,6E)-farnesyl diphosphate specific] activity"/>
    <property type="evidence" value="ECO:0007669"/>
    <property type="project" value="UniProtKB-EC"/>
</dbReference>
<organism evidence="14 15">
    <name type="scientific">Brassica cretica</name>
    <name type="common">Mustard</name>
    <dbReference type="NCBI Taxonomy" id="69181"/>
    <lineage>
        <taxon>Eukaryota</taxon>
        <taxon>Viridiplantae</taxon>
        <taxon>Streptophyta</taxon>
        <taxon>Embryophyta</taxon>
        <taxon>Tracheophyta</taxon>
        <taxon>Spermatophyta</taxon>
        <taxon>Magnoliopsida</taxon>
        <taxon>eudicotyledons</taxon>
        <taxon>Gunneridae</taxon>
        <taxon>Pentapetalae</taxon>
        <taxon>rosids</taxon>
        <taxon>malvids</taxon>
        <taxon>Brassicales</taxon>
        <taxon>Brassicaceae</taxon>
        <taxon>Brassiceae</taxon>
        <taxon>Brassica</taxon>
    </lineage>
</organism>
<comment type="catalytic activity">
    <reaction evidence="12">
        <text>n isopentenyl diphosphate + (2E,6E)-farnesyl diphosphate = a di-trans,poly-cis-polyprenyl diphosphate + n diphosphate</text>
        <dbReference type="Rhea" id="RHEA:53008"/>
        <dbReference type="Rhea" id="RHEA-COMP:19494"/>
        <dbReference type="ChEBI" id="CHEBI:33019"/>
        <dbReference type="ChEBI" id="CHEBI:128769"/>
        <dbReference type="ChEBI" id="CHEBI:136960"/>
        <dbReference type="ChEBI" id="CHEBI:175763"/>
        <dbReference type="EC" id="2.5.1.87"/>
    </reaction>
</comment>
<reference evidence="14" key="1">
    <citation type="submission" date="2019-12" db="EMBL/GenBank/DDBJ databases">
        <title>Genome sequencing and annotation of Brassica cretica.</title>
        <authorList>
            <person name="Studholme D.J."/>
            <person name="Sarris P."/>
        </authorList>
    </citation>
    <scope>NUCLEOTIDE SEQUENCE</scope>
    <source>
        <strain evidence="14">PFS-109/04</strain>
        <tissue evidence="14">Leaf</tissue>
    </source>
</reference>
<evidence type="ECO:0000256" key="6">
    <source>
        <dbReference type="ARBA" id="ARBA00022679"/>
    </source>
</evidence>
<keyword evidence="10" id="KW-1133">Transmembrane helix</keyword>
<evidence type="ECO:0000256" key="2">
    <source>
        <dbReference type="ARBA" id="ARBA00004586"/>
    </source>
</evidence>
<evidence type="ECO:0000313" key="15">
    <source>
        <dbReference type="Proteomes" id="UP000712600"/>
    </source>
</evidence>
<evidence type="ECO:0000256" key="10">
    <source>
        <dbReference type="ARBA" id="ARBA00022989"/>
    </source>
</evidence>
<dbReference type="SUPFAM" id="SSF64005">
    <property type="entry name" value="Undecaprenyl diphosphate synthase"/>
    <property type="match status" value="1"/>
</dbReference>
<evidence type="ECO:0000256" key="8">
    <source>
        <dbReference type="ARBA" id="ARBA00022824"/>
    </source>
</evidence>
<evidence type="ECO:0000313" key="14">
    <source>
        <dbReference type="EMBL" id="KAF3588969.1"/>
    </source>
</evidence>
<feature type="non-terminal residue" evidence="14">
    <location>
        <position position="578"/>
    </location>
</feature>
<keyword evidence="9" id="KW-0460">Magnesium</keyword>
<dbReference type="EC" id="2.5.1.87" evidence="5"/>
<gene>
    <name evidence="14" type="ORF">F2Q69_00026400</name>
</gene>
<evidence type="ECO:0000256" key="12">
    <source>
        <dbReference type="ARBA" id="ARBA00047353"/>
    </source>
</evidence>
<dbReference type="InterPro" id="IPR038887">
    <property type="entry name" value="Nus1/NgBR"/>
</dbReference>
<comment type="similarity">
    <text evidence="4">Belongs to the UPP synthase family.</text>
</comment>
<dbReference type="GO" id="GO:1904423">
    <property type="term" value="C:dehydrodolichyl diphosphate synthase complex"/>
    <property type="evidence" value="ECO:0007669"/>
    <property type="project" value="InterPro"/>
</dbReference>
<comment type="pathway">
    <text evidence="3">Protein modification; protein glycosylation.</text>
</comment>
<dbReference type="EMBL" id="QGKX02000088">
    <property type="protein sequence ID" value="KAF3588969.1"/>
    <property type="molecule type" value="Genomic_DNA"/>
</dbReference>
<dbReference type="AlphaFoldDB" id="A0A8S9SAD9"/>
<evidence type="ECO:0000256" key="5">
    <source>
        <dbReference type="ARBA" id="ARBA00012596"/>
    </source>
</evidence>
<evidence type="ECO:0000256" key="7">
    <source>
        <dbReference type="ARBA" id="ARBA00022692"/>
    </source>
</evidence>
<feature type="compositionally biased region" description="Polar residues" evidence="13">
    <location>
        <begin position="62"/>
        <end position="74"/>
    </location>
</feature>
<comment type="cofactor">
    <cofactor evidence="1">
        <name>Mg(2+)</name>
        <dbReference type="ChEBI" id="CHEBI:18420"/>
    </cofactor>
</comment>